<reference evidence="4" key="2">
    <citation type="submission" date="2023-06" db="EMBL/GenBank/DDBJ databases">
        <authorList>
            <person name="Polev D.E."/>
            <person name="Saitova A.T."/>
            <person name="Bogumilchik E.A."/>
            <person name="Kokorina G.I."/>
            <person name="Voskresenskaia E.A."/>
        </authorList>
    </citation>
    <scope>NUCLEOTIDE SEQUENCE</scope>
    <source>
        <strain evidence="4">2145 StPb PI</strain>
    </source>
</reference>
<evidence type="ECO:0000313" key="6">
    <source>
        <dbReference type="Proteomes" id="UP001167864"/>
    </source>
</evidence>
<dbReference type="PANTHER" id="PTHR39586">
    <property type="entry name" value="CYTOPLASMIC PROTEIN-RELATED"/>
    <property type="match status" value="1"/>
</dbReference>
<dbReference type="AlphaFoldDB" id="A0AAW7K554"/>
<evidence type="ECO:0000313" key="5">
    <source>
        <dbReference type="Proteomes" id="UP000040578"/>
    </source>
</evidence>
<feature type="domain" description="YqcC-like" evidence="2">
    <location>
        <begin position="6"/>
        <end position="103"/>
    </location>
</feature>
<proteinExistence type="predicted"/>
<dbReference type="InterPro" id="IPR007384">
    <property type="entry name" value="UCP006257"/>
</dbReference>
<dbReference type="InterPro" id="IPR036814">
    <property type="entry name" value="YqcC-like_sf"/>
</dbReference>
<organism evidence="4 6">
    <name type="scientific">Yersinia nurmii</name>
    <dbReference type="NCBI Taxonomy" id="685706"/>
    <lineage>
        <taxon>Bacteria</taxon>
        <taxon>Pseudomonadati</taxon>
        <taxon>Pseudomonadota</taxon>
        <taxon>Gammaproteobacteria</taxon>
        <taxon>Enterobacterales</taxon>
        <taxon>Yersiniaceae</taxon>
        <taxon>Yersinia</taxon>
    </lineage>
</organism>
<dbReference type="Pfam" id="PF04287">
    <property type="entry name" value="DUF446"/>
    <property type="match status" value="1"/>
</dbReference>
<reference evidence="3 5" key="1">
    <citation type="submission" date="2015-03" db="EMBL/GenBank/DDBJ databases">
        <authorList>
            <consortium name="Pathogen Informatics"/>
            <person name="Murphy D."/>
        </authorList>
    </citation>
    <scope>NUCLEOTIDE SEQUENCE [LARGE SCALE GENOMIC DNA]</scope>
    <source>
        <strain evidence="3">Type strain: CIP110231</strain>
        <strain evidence="5">type strain: CIP110231</strain>
    </source>
</reference>
<dbReference type="SUPFAM" id="SSF158452">
    <property type="entry name" value="YqcC-like"/>
    <property type="match status" value="1"/>
</dbReference>
<evidence type="ECO:0000259" key="2">
    <source>
        <dbReference type="Pfam" id="PF04287"/>
    </source>
</evidence>
<evidence type="ECO:0000256" key="1">
    <source>
        <dbReference type="ARBA" id="ARBA00060999"/>
    </source>
</evidence>
<comment type="similarity">
    <text evidence="1">To the N-terminal of E.carotovora exoenzyme regulation regulon ORF1. The C-terminal part is colinear with YqcB.</text>
</comment>
<dbReference type="RefSeq" id="WP_049599898.1">
    <property type="nucleotide sequence ID" value="NZ_CPYD01000010.1"/>
</dbReference>
<gene>
    <name evidence="3" type="primary">yqcC</name>
    <name evidence="3" type="ORF">ERS137967_02738</name>
    <name evidence="4" type="ORF">QVN42_09740</name>
</gene>
<sequence length="109" mass="12483">MSLNNQVRQILQDIDLALRTINLWQSSPPEAEAFESVEPFCVDTMAAEQWLQWVLLPRMNALLENSAPLPTRFAVTPYFEVALKDHQTDCSLLLAQLQRLDDLLNIESE</sequence>
<evidence type="ECO:0000313" key="4">
    <source>
        <dbReference type="EMBL" id="MDN0087672.1"/>
    </source>
</evidence>
<protein>
    <submittedName>
        <fullName evidence="3">Domain of uncharacterized function, DUF446</fullName>
    </submittedName>
    <submittedName>
        <fullName evidence="4">YqcC family protein</fullName>
    </submittedName>
</protein>
<evidence type="ECO:0000313" key="3">
    <source>
        <dbReference type="EMBL" id="CNE86522.1"/>
    </source>
</evidence>
<dbReference type="PANTHER" id="PTHR39586:SF1">
    <property type="entry name" value="CYTOPLASMIC PROTEIN"/>
    <property type="match status" value="1"/>
</dbReference>
<keyword evidence="5" id="KW-1185">Reference proteome</keyword>
<dbReference type="EMBL" id="JAUEHU010000008">
    <property type="protein sequence ID" value="MDN0087672.1"/>
    <property type="molecule type" value="Genomic_DNA"/>
</dbReference>
<dbReference type="Proteomes" id="UP000040578">
    <property type="component" value="Unassembled WGS sequence"/>
</dbReference>
<dbReference type="PIRSF" id="PIRSF006257">
    <property type="entry name" value="UCP006257"/>
    <property type="match status" value="1"/>
</dbReference>
<dbReference type="GO" id="GO:0044010">
    <property type="term" value="P:single-species biofilm formation"/>
    <property type="evidence" value="ECO:0007669"/>
    <property type="project" value="TreeGrafter"/>
</dbReference>
<dbReference type="Proteomes" id="UP001167864">
    <property type="component" value="Unassembled WGS sequence"/>
</dbReference>
<dbReference type="Gene3D" id="1.20.1440.40">
    <property type="entry name" value="YqcC-like"/>
    <property type="match status" value="1"/>
</dbReference>
<dbReference type="EMBL" id="CPYD01000010">
    <property type="protein sequence ID" value="CNE86522.1"/>
    <property type="molecule type" value="Genomic_DNA"/>
</dbReference>
<name>A0AAW7K554_9GAMM</name>
<accession>A0AAW7K554</accession>
<dbReference type="FunFam" id="1.20.1440.40:FF:000001">
    <property type="entry name" value="DUF446 domain protein"/>
    <property type="match status" value="1"/>
</dbReference>
<comment type="caution">
    <text evidence="4">The sequence shown here is derived from an EMBL/GenBank/DDBJ whole genome shotgun (WGS) entry which is preliminary data.</text>
</comment>
<dbReference type="InterPro" id="IPR023376">
    <property type="entry name" value="YqcC-like_dom"/>
</dbReference>